<dbReference type="PANTHER" id="PTHR38790">
    <property type="entry name" value="2EXR DOMAIN-CONTAINING PROTEIN-RELATED"/>
    <property type="match status" value="1"/>
</dbReference>
<evidence type="ECO:0000313" key="2">
    <source>
        <dbReference type="EMBL" id="KAK4494933.1"/>
    </source>
</evidence>
<reference evidence="2 3" key="1">
    <citation type="journal article" date="2023" name="G3 (Bethesda)">
        <title>A chromosome-level genome assembly of Zasmidium syzygii isolated from banana leaves.</title>
        <authorList>
            <person name="van Westerhoven A.C."/>
            <person name="Mehrabi R."/>
            <person name="Talebi R."/>
            <person name="Steentjes M.B.F."/>
            <person name="Corcolon B."/>
            <person name="Chong P.A."/>
            <person name="Kema G.H.J."/>
            <person name="Seidl M.F."/>
        </authorList>
    </citation>
    <scope>NUCLEOTIDE SEQUENCE [LARGE SCALE GENOMIC DNA]</scope>
    <source>
        <strain evidence="2 3">P124</strain>
    </source>
</reference>
<dbReference type="Proteomes" id="UP001305779">
    <property type="component" value="Unassembled WGS sequence"/>
</dbReference>
<organism evidence="2 3">
    <name type="scientific">Zasmidium cellare</name>
    <name type="common">Wine cellar mold</name>
    <name type="synonym">Racodium cellare</name>
    <dbReference type="NCBI Taxonomy" id="395010"/>
    <lineage>
        <taxon>Eukaryota</taxon>
        <taxon>Fungi</taxon>
        <taxon>Dikarya</taxon>
        <taxon>Ascomycota</taxon>
        <taxon>Pezizomycotina</taxon>
        <taxon>Dothideomycetes</taxon>
        <taxon>Dothideomycetidae</taxon>
        <taxon>Mycosphaerellales</taxon>
        <taxon>Mycosphaerellaceae</taxon>
        <taxon>Zasmidium</taxon>
    </lineage>
</organism>
<proteinExistence type="predicted"/>
<protein>
    <recommendedName>
        <fullName evidence="4">F-box domain-containing protein</fullName>
    </recommendedName>
</protein>
<sequence length="208" mass="24076">MKRKAETTYSLPQHLEPCPAILQLTLLMERLSITPISSRKIANPRTRHKHGQTHDSQPTKRHILSLPQEVRDIIYSFVFSEAVDLKPHTHQTATSRGAALLLTCKQVYQEGLKPYYQSATFTYRPGFRLLKWIVNLPSPARASLREVRIICNEYSQYTVWDFKKLWRILCTFRSSRELGEGVFKAGFRDGKGGLVWYSTKRPSKRRGV</sequence>
<accession>A0ABR0E132</accession>
<evidence type="ECO:0000313" key="3">
    <source>
        <dbReference type="Proteomes" id="UP001305779"/>
    </source>
</evidence>
<evidence type="ECO:0000256" key="1">
    <source>
        <dbReference type="SAM" id="MobiDB-lite"/>
    </source>
</evidence>
<evidence type="ECO:0008006" key="4">
    <source>
        <dbReference type="Google" id="ProtNLM"/>
    </source>
</evidence>
<name>A0ABR0E132_ZASCE</name>
<dbReference type="EMBL" id="JAXOVC010000013">
    <property type="protein sequence ID" value="KAK4494933.1"/>
    <property type="molecule type" value="Genomic_DNA"/>
</dbReference>
<keyword evidence="3" id="KW-1185">Reference proteome</keyword>
<comment type="caution">
    <text evidence="2">The sequence shown here is derived from an EMBL/GenBank/DDBJ whole genome shotgun (WGS) entry which is preliminary data.</text>
</comment>
<feature type="region of interest" description="Disordered" evidence="1">
    <location>
        <begin position="38"/>
        <end position="60"/>
    </location>
</feature>
<gene>
    <name evidence="2" type="ORF">PRZ48_014289</name>
</gene>